<dbReference type="Pfam" id="PF26087">
    <property type="entry name" value="DUF8032"/>
    <property type="match status" value="1"/>
</dbReference>
<feature type="region of interest" description="Disordered" evidence="1">
    <location>
        <begin position="289"/>
        <end position="317"/>
    </location>
</feature>
<dbReference type="EMBL" id="BTGC01000008">
    <property type="protein sequence ID" value="GMM52969.1"/>
    <property type="molecule type" value="Genomic_DNA"/>
</dbReference>
<reference evidence="3 4" key="1">
    <citation type="journal article" date="2023" name="Elife">
        <title>Identification of key yeast species and microbe-microbe interactions impacting larval growth of Drosophila in the wild.</title>
        <authorList>
            <person name="Mure A."/>
            <person name="Sugiura Y."/>
            <person name="Maeda R."/>
            <person name="Honda K."/>
            <person name="Sakurai N."/>
            <person name="Takahashi Y."/>
            <person name="Watada M."/>
            <person name="Katoh T."/>
            <person name="Gotoh A."/>
            <person name="Gotoh Y."/>
            <person name="Taniguchi I."/>
            <person name="Nakamura K."/>
            <person name="Hayashi T."/>
            <person name="Katayama T."/>
            <person name="Uemura T."/>
            <person name="Hattori Y."/>
        </authorList>
    </citation>
    <scope>NUCLEOTIDE SEQUENCE [LARGE SCALE GENOMIC DNA]</scope>
    <source>
        <strain evidence="3 4">SB-73</strain>
    </source>
</reference>
<accession>A0AAV5RR14</accession>
<keyword evidence="4" id="KW-1185">Reference proteome</keyword>
<proteinExistence type="predicted"/>
<feature type="domain" description="DUF8032" evidence="2">
    <location>
        <begin position="334"/>
        <end position="426"/>
    </location>
</feature>
<evidence type="ECO:0000259" key="2">
    <source>
        <dbReference type="Pfam" id="PF26087"/>
    </source>
</evidence>
<evidence type="ECO:0000313" key="3">
    <source>
        <dbReference type="EMBL" id="GMM52969.1"/>
    </source>
</evidence>
<evidence type="ECO:0000256" key="1">
    <source>
        <dbReference type="SAM" id="MobiDB-lite"/>
    </source>
</evidence>
<dbReference type="InterPro" id="IPR058345">
    <property type="entry name" value="DUF8032"/>
</dbReference>
<organism evidence="3 4">
    <name type="scientific">Starmerella bacillaris</name>
    <name type="common">Yeast</name>
    <name type="synonym">Candida zemplinina</name>
    <dbReference type="NCBI Taxonomy" id="1247836"/>
    <lineage>
        <taxon>Eukaryota</taxon>
        <taxon>Fungi</taxon>
        <taxon>Dikarya</taxon>
        <taxon>Ascomycota</taxon>
        <taxon>Saccharomycotina</taxon>
        <taxon>Dipodascomycetes</taxon>
        <taxon>Dipodascales</taxon>
        <taxon>Trichomonascaceae</taxon>
        <taxon>Starmerella</taxon>
    </lineage>
</organism>
<evidence type="ECO:0000313" key="4">
    <source>
        <dbReference type="Proteomes" id="UP001362899"/>
    </source>
</evidence>
<sequence length="462" mass="53114">MVSSPYDTDRSTRNQENTHSNYRVSPRHLGPEEFNLQGRNMMYRSNTSYNNNNISTAIMPNGNPPPNSRINDIYGQPVDMPLWSPSNQNQDFPQLRQGNSMAPLISQSLVSPPTQSLQPIQPVQRLPRSASGMNSMITEPCQQRPYDNVGIENNDINSRYSFEQHFFPTYVVPPYQLRSRNISQLYEPADPRDGRWSEQVNINDTGNIDLVNRTPSVNEEKIDQIQVHPLTTDPRNMEDLNNNFSVPNYADYDRPPSTTLPVSINELNSETGLSSRPHSTLVNEAYEPGYKSQRRTSSKVTPLSLPYTSTSEPSSSRLCGMGEISTSVDQAGVPWLEFQYPREGAKHRYHVRCDIDDLDVNRMDIQFRVDNCIYPGAMAPPEEYRGHRRNYETECNLIGWRLVYKNPILQNKRGLIQRAVDTYRNSSRNVSIRSRRARRMAKLHRLKENNKTRQTPSKKLDY</sequence>
<comment type="caution">
    <text evidence="3">The sequence shown here is derived from an EMBL/GenBank/DDBJ whole genome shotgun (WGS) entry which is preliminary data.</text>
</comment>
<feature type="compositionally biased region" description="Polar residues" evidence="1">
    <location>
        <begin position="298"/>
        <end position="317"/>
    </location>
</feature>
<dbReference type="AlphaFoldDB" id="A0AAV5RR14"/>
<name>A0AAV5RR14_STABA</name>
<gene>
    <name evidence="3" type="ORF">DASB73_039320</name>
</gene>
<dbReference type="PANTHER" id="PTHR22949">
    <property type="entry name" value="WHITE COLLAR 2 PROTEIN WC2"/>
    <property type="match status" value="1"/>
</dbReference>
<feature type="compositionally biased region" description="Polar residues" evidence="1">
    <location>
        <begin position="14"/>
        <end position="23"/>
    </location>
</feature>
<dbReference type="Proteomes" id="UP001362899">
    <property type="component" value="Unassembled WGS sequence"/>
</dbReference>
<feature type="region of interest" description="Disordered" evidence="1">
    <location>
        <begin position="1"/>
        <end position="30"/>
    </location>
</feature>
<dbReference type="PANTHER" id="PTHR22949:SF0">
    <property type="entry name" value="RE27538P"/>
    <property type="match status" value="1"/>
</dbReference>
<protein>
    <recommendedName>
        <fullName evidence="2">DUF8032 domain-containing protein</fullName>
    </recommendedName>
</protein>